<accession>C2BE12</accession>
<feature type="non-terminal residue" evidence="1">
    <location>
        <position position="1"/>
    </location>
</feature>
<proteinExistence type="predicted"/>
<reference evidence="1 2" key="1">
    <citation type="submission" date="2008-10" db="EMBL/GenBank/DDBJ databases">
        <authorList>
            <person name="Qin X."/>
            <person name="Bachman B."/>
            <person name="Battles P."/>
            <person name="Bell A."/>
            <person name="Bess C."/>
            <person name="Bickham C."/>
            <person name="Chaboub L."/>
            <person name="Chen D."/>
            <person name="Coyle M."/>
            <person name="Deiros D.R."/>
            <person name="Dinh H."/>
            <person name="Forbes L."/>
            <person name="Fowler G."/>
            <person name="Francisco L."/>
            <person name="Fu Q."/>
            <person name="Gubbala S."/>
            <person name="Hale W."/>
            <person name="Han Y."/>
            <person name="Hemphill L."/>
            <person name="Highlander S.K."/>
            <person name="Hirani K."/>
            <person name="Hogues M."/>
            <person name="Jackson L."/>
            <person name="Jakkamsetti A."/>
            <person name="Javaid M."/>
            <person name="Jiang H."/>
            <person name="Korchina V."/>
            <person name="Kovar C."/>
            <person name="Lara F."/>
            <person name="Lee S."/>
            <person name="Mata R."/>
            <person name="Mathew T."/>
            <person name="Moen C."/>
            <person name="Morales K."/>
            <person name="Munidasa M."/>
            <person name="Nazareth L."/>
            <person name="Ngo R."/>
            <person name="Nguyen L."/>
            <person name="Okwuonu G."/>
            <person name="Ongeri F."/>
            <person name="Patil S."/>
            <person name="Petrosino J."/>
            <person name="Pham C."/>
            <person name="Pham P."/>
            <person name="Pu L.-L."/>
            <person name="Puazo M."/>
            <person name="Raj R."/>
            <person name="Reid J."/>
            <person name="Rouhana J."/>
            <person name="Saada N."/>
            <person name="Shang Y."/>
            <person name="Simmons D."/>
            <person name="Thornton R."/>
            <person name="Warren J."/>
            <person name="Weissenberger G."/>
            <person name="Zhang J."/>
            <person name="Zhang L."/>
            <person name="Zhou C."/>
            <person name="Zhu D."/>
            <person name="Muzny D."/>
            <person name="Worley K."/>
            <person name="Gibbs R."/>
        </authorList>
    </citation>
    <scope>NUCLEOTIDE SEQUENCE [LARGE SCALE GENOMIC DNA]</scope>
    <source>
        <strain evidence="1 2">ATCC 51172</strain>
    </source>
</reference>
<dbReference type="EMBL" id="ABYO01000084">
    <property type="protein sequence ID" value="EEI86854.1"/>
    <property type="molecule type" value="Genomic_DNA"/>
</dbReference>
<comment type="caution">
    <text evidence="1">The sequence shown here is derived from an EMBL/GenBank/DDBJ whole genome shotgun (WGS) entry which is preliminary data.</text>
</comment>
<dbReference type="AlphaFoldDB" id="C2BE12"/>
<sequence>ATGRDVDMPRDDHYAIVLTINRYPGLSDLHGPENDGEEFRQWLLDPEYGDLDTRRIQVIRSQDYGVAATPETQTR</sequence>
<dbReference type="Proteomes" id="UP000005984">
    <property type="component" value="Unassembled WGS sequence"/>
</dbReference>
<evidence type="ECO:0000313" key="1">
    <source>
        <dbReference type="EMBL" id="EEI86854.1"/>
    </source>
</evidence>
<evidence type="ECO:0000313" key="2">
    <source>
        <dbReference type="Proteomes" id="UP000005984"/>
    </source>
</evidence>
<protein>
    <submittedName>
        <fullName evidence="1">Uncharacterized protein</fullName>
    </submittedName>
</protein>
<feature type="non-terminal residue" evidence="1">
    <location>
        <position position="75"/>
    </location>
</feature>
<organism evidence="1 2">
    <name type="scientific">Anaerococcus lactolyticus ATCC 51172</name>
    <dbReference type="NCBI Taxonomy" id="525254"/>
    <lineage>
        <taxon>Bacteria</taxon>
        <taxon>Bacillati</taxon>
        <taxon>Bacillota</taxon>
        <taxon>Tissierellia</taxon>
        <taxon>Tissierellales</taxon>
        <taxon>Peptoniphilaceae</taxon>
        <taxon>Anaerococcus</taxon>
    </lineage>
</organism>
<gene>
    <name evidence="1" type="ORF">HMPREF0072_0582</name>
</gene>
<name>C2BE12_9FIRM</name>
<keyword evidence="2" id="KW-1185">Reference proteome</keyword>